<dbReference type="Proteomes" id="UP000315759">
    <property type="component" value="Unassembled WGS sequence"/>
</dbReference>
<dbReference type="PANTHER" id="PTHR43591:SF24">
    <property type="entry name" value="2-METHOXY-6-POLYPRENYL-1,4-BENZOQUINOL METHYLASE, MITOCHONDRIAL"/>
    <property type="match status" value="1"/>
</dbReference>
<dbReference type="AlphaFoldDB" id="A0A544W690"/>
<dbReference type="RefSeq" id="WP_142551192.1">
    <property type="nucleotide sequence ID" value="NZ_VIFX01000005.1"/>
</dbReference>
<evidence type="ECO:0000313" key="2">
    <source>
        <dbReference type="EMBL" id="TQR87745.1"/>
    </source>
</evidence>
<reference evidence="2 3" key="1">
    <citation type="submission" date="2018-10" db="EMBL/GenBank/DDBJ databases">
        <title>Draft genome of Mycobacterium hodleri strain B.</title>
        <authorList>
            <person name="Amande T.J."/>
            <person name="Mcgenity T.J."/>
        </authorList>
    </citation>
    <scope>NUCLEOTIDE SEQUENCE [LARGE SCALE GENOMIC DNA]</scope>
    <source>
        <strain evidence="2 3">B</strain>
    </source>
</reference>
<dbReference type="Gene3D" id="3.40.50.150">
    <property type="entry name" value="Vaccinia Virus protein VP39"/>
    <property type="match status" value="1"/>
</dbReference>
<organism evidence="2 3">
    <name type="scientific">Mycolicibacterium hodleri</name>
    <dbReference type="NCBI Taxonomy" id="49897"/>
    <lineage>
        <taxon>Bacteria</taxon>
        <taxon>Bacillati</taxon>
        <taxon>Actinomycetota</taxon>
        <taxon>Actinomycetes</taxon>
        <taxon>Mycobacteriales</taxon>
        <taxon>Mycobacteriaceae</taxon>
        <taxon>Mycolicibacterium</taxon>
    </lineage>
</organism>
<proteinExistence type="predicted"/>
<evidence type="ECO:0000313" key="3">
    <source>
        <dbReference type="Proteomes" id="UP000315759"/>
    </source>
</evidence>
<dbReference type="GO" id="GO:0032259">
    <property type="term" value="P:methylation"/>
    <property type="evidence" value="ECO:0007669"/>
    <property type="project" value="UniProtKB-KW"/>
</dbReference>
<dbReference type="Pfam" id="PF08241">
    <property type="entry name" value="Methyltransf_11"/>
    <property type="match status" value="1"/>
</dbReference>
<dbReference type="PANTHER" id="PTHR43591">
    <property type="entry name" value="METHYLTRANSFERASE"/>
    <property type="match status" value="1"/>
</dbReference>
<gene>
    <name evidence="2" type="ORF">D8S82_05390</name>
</gene>
<sequence>MWAGGRYESVAERIAVVAGETVAAAERRRPLDGTALVDLACGTGSAALAAAARGAVVTGVDLTPELVAIAERKAASAGHDITWVVADATETTLPDAAFDTAVSNMGVIFVEPRRQVAEIARVLKPAGVLAFSSWVRTAGNPLFDPIVEALGPPPDRGFTPDQWGDPAIATDRLAADFTDVEIDEGTLVWAFDSLDAARHFVRQESPMHVDLFGRLGGDQQDRLLAAFTDALTPYVGDDGGVRFDAPYAIITASRR</sequence>
<comment type="caution">
    <text evidence="2">The sequence shown here is derived from an EMBL/GenBank/DDBJ whole genome shotgun (WGS) entry which is preliminary data.</text>
</comment>
<keyword evidence="2" id="KW-0808">Transferase</keyword>
<dbReference type="InterPro" id="IPR029063">
    <property type="entry name" value="SAM-dependent_MTases_sf"/>
</dbReference>
<dbReference type="GO" id="GO:0008757">
    <property type="term" value="F:S-adenosylmethionine-dependent methyltransferase activity"/>
    <property type="evidence" value="ECO:0007669"/>
    <property type="project" value="InterPro"/>
</dbReference>
<dbReference type="SUPFAM" id="SSF53335">
    <property type="entry name" value="S-adenosyl-L-methionine-dependent methyltransferases"/>
    <property type="match status" value="1"/>
</dbReference>
<keyword evidence="2" id="KW-0489">Methyltransferase</keyword>
<protein>
    <submittedName>
        <fullName evidence="2">Class I SAM-dependent methyltransferase</fullName>
    </submittedName>
</protein>
<name>A0A544W690_9MYCO</name>
<dbReference type="EMBL" id="VIFX01000005">
    <property type="protein sequence ID" value="TQR87745.1"/>
    <property type="molecule type" value="Genomic_DNA"/>
</dbReference>
<keyword evidence="3" id="KW-1185">Reference proteome</keyword>
<dbReference type="InterPro" id="IPR013216">
    <property type="entry name" value="Methyltransf_11"/>
</dbReference>
<dbReference type="CDD" id="cd02440">
    <property type="entry name" value="AdoMet_MTases"/>
    <property type="match status" value="1"/>
</dbReference>
<evidence type="ECO:0000259" key="1">
    <source>
        <dbReference type="Pfam" id="PF08241"/>
    </source>
</evidence>
<feature type="domain" description="Methyltransferase type 11" evidence="1">
    <location>
        <begin position="37"/>
        <end position="131"/>
    </location>
</feature>
<accession>A0A544W690</accession>